<dbReference type="GO" id="GO:0106300">
    <property type="term" value="P:protein-DNA covalent cross-linking repair"/>
    <property type="evidence" value="ECO:0007669"/>
    <property type="project" value="InterPro"/>
</dbReference>
<dbReference type="SUPFAM" id="SSF143081">
    <property type="entry name" value="BB1717-like"/>
    <property type="match status" value="1"/>
</dbReference>
<proteinExistence type="inferred from homology"/>
<comment type="similarity">
    <text evidence="1 8">Belongs to the SOS response-associated peptidase family.</text>
</comment>
<dbReference type="PANTHER" id="PTHR13604">
    <property type="entry name" value="DC12-RELATED"/>
    <property type="match status" value="1"/>
</dbReference>
<dbReference type="AlphaFoldDB" id="A0A401IQH3"/>
<dbReference type="Pfam" id="PF02586">
    <property type="entry name" value="SRAP"/>
    <property type="match status" value="1"/>
</dbReference>
<dbReference type="Proteomes" id="UP000286848">
    <property type="component" value="Unassembled WGS sequence"/>
</dbReference>
<dbReference type="Gene3D" id="3.90.1680.10">
    <property type="entry name" value="SOS response associated peptidase-like"/>
    <property type="match status" value="1"/>
</dbReference>
<dbReference type="GO" id="GO:0006508">
    <property type="term" value="P:proteolysis"/>
    <property type="evidence" value="ECO:0007669"/>
    <property type="project" value="UniProtKB-KW"/>
</dbReference>
<dbReference type="EC" id="3.4.-.-" evidence="8"/>
<evidence type="ECO:0000313" key="9">
    <source>
        <dbReference type="EMBL" id="GBG93787.1"/>
    </source>
</evidence>
<dbReference type="InterPro" id="IPR003738">
    <property type="entry name" value="SRAP"/>
</dbReference>
<dbReference type="GO" id="GO:0016829">
    <property type="term" value="F:lyase activity"/>
    <property type="evidence" value="ECO:0007669"/>
    <property type="project" value="UniProtKB-KW"/>
</dbReference>
<protein>
    <recommendedName>
        <fullName evidence="8">Abasic site processing protein</fullName>
        <ecNumber evidence="8">3.4.-.-</ecNumber>
    </recommendedName>
</protein>
<dbReference type="OrthoDB" id="9782620at2"/>
<evidence type="ECO:0000313" key="10">
    <source>
        <dbReference type="Proteomes" id="UP000286848"/>
    </source>
</evidence>
<gene>
    <name evidence="9" type="ORF">LFYK43_02460</name>
</gene>
<evidence type="ECO:0000256" key="8">
    <source>
        <dbReference type="RuleBase" id="RU364100"/>
    </source>
</evidence>
<dbReference type="RefSeq" id="WP_124974607.1">
    <property type="nucleotide sequence ID" value="NZ_BFFP01000002.1"/>
</dbReference>
<sequence length="190" mass="21740">MCGRYLFEPEKSPEIARIYDLADQAGFAPKVGEVFPGDQTAVIVAGARQVQVVAMEWGFPGFSQGQRLINARAETVQDKRMFAQSFAAMRCVYPTTGFFEWTKQKEKVWFNYQTKAQPLYLAGFYGQFSGQDRSIILTTQPNQAVAAVHDRMPLLLEKKQINRWIYDHDFARQFLTAAMPDLVGQRWVEN</sequence>
<organism evidence="9 10">
    <name type="scientific">Ligilactobacillus salitolerans</name>
    <dbReference type="NCBI Taxonomy" id="1808352"/>
    <lineage>
        <taxon>Bacteria</taxon>
        <taxon>Bacillati</taxon>
        <taxon>Bacillota</taxon>
        <taxon>Bacilli</taxon>
        <taxon>Lactobacillales</taxon>
        <taxon>Lactobacillaceae</taxon>
        <taxon>Ligilactobacillus</taxon>
    </lineage>
</organism>
<reference evidence="9 10" key="1">
    <citation type="journal article" date="2019" name="Int. J. Syst. Evol. Microbiol.">
        <title>Lactobacillus salitolerans sp. nov., a novel lactic acid bacterium isolated from spent mushroom substrates.</title>
        <authorList>
            <person name="Tohno M."/>
            <person name="Tanizawa Y."/>
            <person name="Kojima Y."/>
            <person name="Sakamoto M."/>
            <person name="Nakamura Y."/>
            <person name="Ohkuma M."/>
            <person name="Kobayashi H."/>
        </authorList>
    </citation>
    <scope>NUCLEOTIDE SEQUENCE [LARGE SCALE GENOMIC DNA]</scope>
    <source>
        <strain evidence="9 10">YK43</strain>
    </source>
</reference>
<keyword evidence="6" id="KW-0238">DNA-binding</keyword>
<keyword evidence="4 8" id="KW-0378">Hydrolase</keyword>
<evidence type="ECO:0000256" key="2">
    <source>
        <dbReference type="ARBA" id="ARBA00022670"/>
    </source>
</evidence>
<keyword evidence="2 8" id="KW-0645">Protease</keyword>
<dbReference type="InterPro" id="IPR036590">
    <property type="entry name" value="SRAP-like"/>
</dbReference>
<evidence type="ECO:0000256" key="3">
    <source>
        <dbReference type="ARBA" id="ARBA00022763"/>
    </source>
</evidence>
<keyword evidence="5" id="KW-0190">Covalent protein-DNA linkage</keyword>
<dbReference type="EMBL" id="BFFP01000002">
    <property type="protein sequence ID" value="GBG93787.1"/>
    <property type="molecule type" value="Genomic_DNA"/>
</dbReference>
<evidence type="ECO:0000256" key="1">
    <source>
        <dbReference type="ARBA" id="ARBA00008136"/>
    </source>
</evidence>
<comment type="caution">
    <text evidence="9">The sequence shown here is derived from an EMBL/GenBank/DDBJ whole genome shotgun (WGS) entry which is preliminary data.</text>
</comment>
<keyword evidence="10" id="KW-1185">Reference proteome</keyword>
<evidence type="ECO:0000256" key="4">
    <source>
        <dbReference type="ARBA" id="ARBA00022801"/>
    </source>
</evidence>
<keyword evidence="3" id="KW-0227">DNA damage</keyword>
<dbReference type="GO" id="GO:0003697">
    <property type="term" value="F:single-stranded DNA binding"/>
    <property type="evidence" value="ECO:0007669"/>
    <property type="project" value="InterPro"/>
</dbReference>
<keyword evidence="7" id="KW-0456">Lyase</keyword>
<name>A0A401IQH3_9LACO</name>
<dbReference type="PANTHER" id="PTHR13604:SF0">
    <property type="entry name" value="ABASIC SITE PROCESSING PROTEIN HMCES"/>
    <property type="match status" value="1"/>
</dbReference>
<evidence type="ECO:0000256" key="7">
    <source>
        <dbReference type="ARBA" id="ARBA00023239"/>
    </source>
</evidence>
<accession>A0A401IQH3</accession>
<dbReference type="GO" id="GO:0008233">
    <property type="term" value="F:peptidase activity"/>
    <property type="evidence" value="ECO:0007669"/>
    <property type="project" value="UniProtKB-KW"/>
</dbReference>
<evidence type="ECO:0000256" key="6">
    <source>
        <dbReference type="ARBA" id="ARBA00023125"/>
    </source>
</evidence>
<evidence type="ECO:0000256" key="5">
    <source>
        <dbReference type="ARBA" id="ARBA00023124"/>
    </source>
</evidence>